<dbReference type="Proteomes" id="UP000371977">
    <property type="component" value="Unassembled WGS sequence"/>
</dbReference>
<organism evidence="6 7">
    <name type="scientific">Weissella muntiaci</name>
    <dbReference type="NCBI Taxonomy" id="2508881"/>
    <lineage>
        <taxon>Bacteria</taxon>
        <taxon>Bacillati</taxon>
        <taxon>Bacillota</taxon>
        <taxon>Bacilli</taxon>
        <taxon>Lactobacillales</taxon>
        <taxon>Lactobacillaceae</taxon>
        <taxon>Weissella</taxon>
    </lineage>
</organism>
<gene>
    <name evidence="6" type="ORF">ESZ50_03265</name>
</gene>
<dbReference type="RefSeq" id="WP_148622167.1">
    <property type="nucleotide sequence ID" value="NZ_SDGZ01000010.1"/>
</dbReference>
<proteinExistence type="predicted"/>
<dbReference type="Pfam" id="PF09685">
    <property type="entry name" value="MamF_MmsF"/>
    <property type="match status" value="1"/>
</dbReference>
<evidence type="ECO:0000313" key="6">
    <source>
        <dbReference type="EMBL" id="TYC50085.1"/>
    </source>
</evidence>
<evidence type="ECO:0000256" key="3">
    <source>
        <dbReference type="ARBA" id="ARBA00022989"/>
    </source>
</evidence>
<evidence type="ECO:0000256" key="1">
    <source>
        <dbReference type="ARBA" id="ARBA00004141"/>
    </source>
</evidence>
<name>A0A6C2CAM0_9LACO</name>
<comment type="subcellular location">
    <subcellularLocation>
        <location evidence="1">Membrane</location>
        <topology evidence="1">Multi-pass membrane protein</topology>
    </subcellularLocation>
</comment>
<dbReference type="EMBL" id="SDGZ01000010">
    <property type="protein sequence ID" value="TYC50085.1"/>
    <property type="molecule type" value="Genomic_DNA"/>
</dbReference>
<feature type="transmembrane region" description="Helical" evidence="5">
    <location>
        <begin position="78"/>
        <end position="100"/>
    </location>
</feature>
<keyword evidence="4 5" id="KW-0472">Membrane</keyword>
<dbReference type="InterPro" id="IPR019109">
    <property type="entry name" value="MamF_MmsF"/>
</dbReference>
<keyword evidence="7" id="KW-1185">Reference proteome</keyword>
<evidence type="ECO:0000256" key="4">
    <source>
        <dbReference type="ARBA" id="ARBA00023136"/>
    </source>
</evidence>
<comment type="caution">
    <text evidence="6">The sequence shown here is derived from an EMBL/GenBank/DDBJ whole genome shotgun (WGS) entry which is preliminary data.</text>
</comment>
<dbReference type="OrthoDB" id="2328241at2"/>
<keyword evidence="2 5" id="KW-0812">Transmembrane</keyword>
<evidence type="ECO:0000256" key="2">
    <source>
        <dbReference type="ARBA" id="ARBA00022692"/>
    </source>
</evidence>
<protein>
    <submittedName>
        <fullName evidence="6">DUF4870 domain-containing protein</fullName>
    </submittedName>
</protein>
<reference evidence="6 7" key="1">
    <citation type="submission" date="2019-01" db="EMBL/GenBank/DDBJ databases">
        <title>Weissella sp. nov., a novel lactic acid bacterium isolated from animal feces.</title>
        <authorList>
            <person name="Wang L.-T."/>
        </authorList>
    </citation>
    <scope>NUCLEOTIDE SEQUENCE [LARGE SCALE GENOMIC DNA]</scope>
    <source>
        <strain evidence="6 7">8H-2</strain>
    </source>
</reference>
<feature type="transmembrane region" description="Helical" evidence="5">
    <location>
        <begin position="6"/>
        <end position="30"/>
    </location>
</feature>
<keyword evidence="3 5" id="KW-1133">Transmembrane helix</keyword>
<feature type="transmembrane region" description="Helical" evidence="5">
    <location>
        <begin position="42"/>
        <end position="66"/>
    </location>
</feature>
<evidence type="ECO:0000256" key="5">
    <source>
        <dbReference type="SAM" id="Phobius"/>
    </source>
</evidence>
<dbReference type="AlphaFoldDB" id="A0A6C2CAM0"/>
<accession>A0A6C2CAM0</accession>
<evidence type="ECO:0000313" key="7">
    <source>
        <dbReference type="Proteomes" id="UP000371977"/>
    </source>
</evidence>
<sequence length="106" mass="11565">MNPNKLINAISYLSVLVAPVLIPLIIWILAKDADVTQNAKKAFWLQIPPFLFIAILLIFIGVIGLTTNDARVTGLTTLILFVVLGVISVGLYIYNIVLGIKSLMSN</sequence>